<dbReference type="GO" id="GO:0030170">
    <property type="term" value="F:pyridoxal phosphate binding"/>
    <property type="evidence" value="ECO:0007669"/>
    <property type="project" value="TreeGrafter"/>
</dbReference>
<keyword evidence="2 4" id="KW-0663">Pyridoxal phosphate</keyword>
<dbReference type="AlphaFoldDB" id="A0A0G0HEQ0"/>
<dbReference type="Gene3D" id="3.40.640.10">
    <property type="entry name" value="Type I PLP-dependent aspartate aminotransferase-like (Major domain)"/>
    <property type="match status" value="1"/>
</dbReference>
<gene>
    <name evidence="5" type="ORF">US58_C0014G0029</name>
</gene>
<sequence length="434" mass="49271">MPSMNSDLKKLLIEEYLKRNPNKIFSSESSSVPVSGKIFDEQEIILATEAVLDGWWTEGKYSEQFEQRLSKWLGVRHATLVNSGSSANLLAVSALMSKKLGDKRLKKGDEVITVAAGFPSTVNPIIQNGLIPVFVDIELGTYNIDINELRKALSDKTRAICIAHTLGNPFDLNSVLNICKEKNLWLIEDNCDALGSLYDGKHTGTFGHVSTCSFYPAHHITLAEGGAVFTNDSILNRVIKSIRDWGRDCYCKTGCDDTCSMRFGWQLGELPYGYDHKYIYSEMGYNLKATDIQAALGLAQLDKLDNFVEKRKENFKILFNSLKEYDKFFVMPKFLSNSDPSWFGFLLTVREDAPFTRDKFIQHLQKKKIGTRYLFGGNLLKQPYFIDGDINYRKVGDLKNTDLVMNNTFWIGVYPGITKEMLDYIKESFKEFLS</sequence>
<reference evidence="5 6" key="1">
    <citation type="journal article" date="2015" name="Nature">
        <title>rRNA introns, odd ribosomes, and small enigmatic genomes across a large radiation of phyla.</title>
        <authorList>
            <person name="Brown C.T."/>
            <person name="Hug L.A."/>
            <person name="Thomas B.C."/>
            <person name="Sharon I."/>
            <person name="Castelle C.J."/>
            <person name="Singh A."/>
            <person name="Wilkins M.J."/>
            <person name="Williams K.H."/>
            <person name="Banfield J.F."/>
        </authorList>
    </citation>
    <scope>NUCLEOTIDE SEQUENCE [LARGE SCALE GENOMIC DNA]</scope>
</reference>
<dbReference type="FunFam" id="3.40.640.10:FF:000079">
    <property type="entry name" value="LPS biosynthesis protein"/>
    <property type="match status" value="1"/>
</dbReference>
<dbReference type="STRING" id="1619036.US58_C0014G0029"/>
<comment type="similarity">
    <text evidence="3 4">Belongs to the DegT/DnrJ/EryC1 family.</text>
</comment>
<dbReference type="InterPro" id="IPR000653">
    <property type="entry name" value="DegT/StrS_aminotransferase"/>
</dbReference>
<dbReference type="InterPro" id="IPR015424">
    <property type="entry name" value="PyrdxlP-dep_Trfase"/>
</dbReference>
<dbReference type="Gene3D" id="3.90.1150.10">
    <property type="entry name" value="Aspartate Aminotransferase, domain 1"/>
    <property type="match status" value="1"/>
</dbReference>
<accession>A0A0G0HEQ0</accession>
<comment type="caution">
    <text evidence="5">The sequence shown here is derived from an EMBL/GenBank/DDBJ whole genome shotgun (WGS) entry which is preliminary data.</text>
</comment>
<dbReference type="EMBL" id="LBTN01000014">
    <property type="protein sequence ID" value="KKQ40667.1"/>
    <property type="molecule type" value="Genomic_DNA"/>
</dbReference>
<dbReference type="CDD" id="cd00616">
    <property type="entry name" value="AHBA_syn"/>
    <property type="match status" value="1"/>
</dbReference>
<dbReference type="Proteomes" id="UP000034333">
    <property type="component" value="Unassembled WGS sequence"/>
</dbReference>
<proteinExistence type="inferred from homology"/>
<evidence type="ECO:0000256" key="1">
    <source>
        <dbReference type="ARBA" id="ARBA00001933"/>
    </source>
</evidence>
<evidence type="ECO:0000256" key="4">
    <source>
        <dbReference type="RuleBase" id="RU004508"/>
    </source>
</evidence>
<dbReference type="GO" id="GO:0008483">
    <property type="term" value="F:transaminase activity"/>
    <property type="evidence" value="ECO:0007669"/>
    <property type="project" value="UniProtKB-KW"/>
</dbReference>
<organism evidence="5 6">
    <name type="scientific">Candidatus Magasanikbacteria bacterium GW2011_GWA2_37_8</name>
    <dbReference type="NCBI Taxonomy" id="1619036"/>
    <lineage>
        <taxon>Bacteria</taxon>
        <taxon>Candidatus Magasanikiibacteriota</taxon>
    </lineage>
</organism>
<name>A0A0G0HEQ0_9BACT</name>
<evidence type="ECO:0000256" key="3">
    <source>
        <dbReference type="ARBA" id="ARBA00037999"/>
    </source>
</evidence>
<evidence type="ECO:0000313" key="5">
    <source>
        <dbReference type="EMBL" id="KKQ40667.1"/>
    </source>
</evidence>
<evidence type="ECO:0000313" key="6">
    <source>
        <dbReference type="Proteomes" id="UP000034333"/>
    </source>
</evidence>
<dbReference type="PIRSF" id="PIRSF000390">
    <property type="entry name" value="PLP_StrS"/>
    <property type="match status" value="1"/>
</dbReference>
<dbReference type="GO" id="GO:0000271">
    <property type="term" value="P:polysaccharide biosynthetic process"/>
    <property type="evidence" value="ECO:0007669"/>
    <property type="project" value="TreeGrafter"/>
</dbReference>
<dbReference type="PANTHER" id="PTHR30244:SF34">
    <property type="entry name" value="DTDP-4-AMINO-4,6-DIDEOXYGALACTOSE TRANSAMINASE"/>
    <property type="match status" value="1"/>
</dbReference>
<dbReference type="Pfam" id="PF01041">
    <property type="entry name" value="DegT_DnrJ_EryC1"/>
    <property type="match status" value="1"/>
</dbReference>
<comment type="cofactor">
    <cofactor evidence="1">
        <name>pyridoxal 5'-phosphate</name>
        <dbReference type="ChEBI" id="CHEBI:597326"/>
    </cofactor>
</comment>
<protein>
    <submittedName>
        <fullName evidence="5">DegT/DnrJ/EryC1/StrS aminotransferase</fullName>
    </submittedName>
</protein>
<dbReference type="PATRIC" id="fig|1619036.3.peg.462"/>
<dbReference type="InterPro" id="IPR015422">
    <property type="entry name" value="PyrdxlP-dep_Trfase_small"/>
</dbReference>
<keyword evidence="5" id="KW-0808">Transferase</keyword>
<dbReference type="NCBIfam" id="NF011936">
    <property type="entry name" value="PRK15407.1"/>
    <property type="match status" value="1"/>
</dbReference>
<dbReference type="PANTHER" id="PTHR30244">
    <property type="entry name" value="TRANSAMINASE"/>
    <property type="match status" value="1"/>
</dbReference>
<dbReference type="InterPro" id="IPR015421">
    <property type="entry name" value="PyrdxlP-dep_Trfase_major"/>
</dbReference>
<evidence type="ECO:0000256" key="2">
    <source>
        <dbReference type="ARBA" id="ARBA00022898"/>
    </source>
</evidence>
<keyword evidence="5" id="KW-0032">Aminotransferase</keyword>
<dbReference type="SUPFAM" id="SSF53383">
    <property type="entry name" value="PLP-dependent transferases"/>
    <property type="match status" value="1"/>
</dbReference>